<organism evidence="7 8">
    <name type="scientific">Genlisea aurea</name>
    <dbReference type="NCBI Taxonomy" id="192259"/>
    <lineage>
        <taxon>Eukaryota</taxon>
        <taxon>Viridiplantae</taxon>
        <taxon>Streptophyta</taxon>
        <taxon>Embryophyta</taxon>
        <taxon>Tracheophyta</taxon>
        <taxon>Spermatophyta</taxon>
        <taxon>Magnoliopsida</taxon>
        <taxon>eudicotyledons</taxon>
        <taxon>Gunneridae</taxon>
        <taxon>Pentapetalae</taxon>
        <taxon>asterids</taxon>
        <taxon>lamiids</taxon>
        <taxon>Lamiales</taxon>
        <taxon>Lentibulariaceae</taxon>
        <taxon>Genlisea</taxon>
    </lineage>
</organism>
<keyword evidence="5" id="KW-0732">Signal</keyword>
<feature type="non-terminal residue" evidence="7">
    <location>
        <position position="67"/>
    </location>
</feature>
<dbReference type="PANTHER" id="PTHR33136">
    <property type="entry name" value="RAPID ALKALINIZATION FACTOR-LIKE"/>
    <property type="match status" value="1"/>
</dbReference>
<dbReference type="Proteomes" id="UP000015453">
    <property type="component" value="Unassembled WGS sequence"/>
</dbReference>
<evidence type="ECO:0000256" key="2">
    <source>
        <dbReference type="ARBA" id="ARBA00009178"/>
    </source>
</evidence>
<dbReference type="PANTHER" id="PTHR33136:SF6">
    <property type="entry name" value="PROTEIN RALF-LIKE 34"/>
    <property type="match status" value="1"/>
</dbReference>
<comment type="subcellular location">
    <subcellularLocation>
        <location evidence="1">Secreted</location>
    </subcellularLocation>
</comment>
<protein>
    <submittedName>
        <fullName evidence="7">Rapid alkalinization factor</fullName>
    </submittedName>
</protein>
<accession>S8DXF6</accession>
<dbReference type="GO" id="GO:0019722">
    <property type="term" value="P:calcium-mediated signaling"/>
    <property type="evidence" value="ECO:0007669"/>
    <property type="project" value="TreeGrafter"/>
</dbReference>
<sequence length="67" mass="7585">DLDREFAMGSESDRRQLAAGNYISYGALNRDRIPCSRRGSSYYNCRGGRKANPYTRSCTKATRCARN</sequence>
<feature type="non-terminal residue" evidence="7">
    <location>
        <position position="1"/>
    </location>
</feature>
<dbReference type="OrthoDB" id="1613518at2759"/>
<evidence type="ECO:0000256" key="6">
    <source>
        <dbReference type="ARBA" id="ARBA00023157"/>
    </source>
</evidence>
<dbReference type="GO" id="GO:0009506">
    <property type="term" value="C:plasmodesma"/>
    <property type="evidence" value="ECO:0007669"/>
    <property type="project" value="TreeGrafter"/>
</dbReference>
<keyword evidence="3" id="KW-0964">Secreted</keyword>
<evidence type="ECO:0000313" key="8">
    <source>
        <dbReference type="Proteomes" id="UP000015453"/>
    </source>
</evidence>
<gene>
    <name evidence="7" type="ORF">M569_10130</name>
</gene>
<reference evidence="7 8" key="1">
    <citation type="journal article" date="2013" name="BMC Genomics">
        <title>The miniature genome of a carnivorous plant Genlisea aurea contains a low number of genes and short non-coding sequences.</title>
        <authorList>
            <person name="Leushkin E.V."/>
            <person name="Sutormin R.A."/>
            <person name="Nabieva E.R."/>
            <person name="Penin A.A."/>
            <person name="Kondrashov A.S."/>
            <person name="Logacheva M.D."/>
        </authorList>
    </citation>
    <scope>NUCLEOTIDE SEQUENCE [LARGE SCALE GENOMIC DNA]</scope>
</reference>
<evidence type="ECO:0000313" key="7">
    <source>
        <dbReference type="EMBL" id="EPS64652.1"/>
    </source>
</evidence>
<evidence type="ECO:0000256" key="3">
    <source>
        <dbReference type="ARBA" id="ARBA00022525"/>
    </source>
</evidence>
<evidence type="ECO:0000256" key="4">
    <source>
        <dbReference type="ARBA" id="ARBA00022702"/>
    </source>
</evidence>
<name>S8DXF6_9LAMI</name>
<keyword evidence="4" id="KW-0372">Hormone</keyword>
<evidence type="ECO:0000256" key="5">
    <source>
        <dbReference type="ARBA" id="ARBA00022729"/>
    </source>
</evidence>
<comment type="similarity">
    <text evidence="2">Belongs to the plant rapid alkalinization factor (RALF) family.</text>
</comment>
<dbReference type="Pfam" id="PF05498">
    <property type="entry name" value="RALF"/>
    <property type="match status" value="1"/>
</dbReference>
<proteinExistence type="inferred from homology"/>
<keyword evidence="6" id="KW-1015">Disulfide bond</keyword>
<dbReference type="InterPro" id="IPR008801">
    <property type="entry name" value="RALF"/>
</dbReference>
<keyword evidence="8" id="KW-1185">Reference proteome</keyword>
<dbReference type="GO" id="GO:0005179">
    <property type="term" value="F:hormone activity"/>
    <property type="evidence" value="ECO:0007669"/>
    <property type="project" value="UniProtKB-KW"/>
</dbReference>
<dbReference type="AlphaFoldDB" id="S8DXF6"/>
<evidence type="ECO:0000256" key="1">
    <source>
        <dbReference type="ARBA" id="ARBA00004613"/>
    </source>
</evidence>
<dbReference type="EMBL" id="AUSU01004689">
    <property type="protein sequence ID" value="EPS64652.1"/>
    <property type="molecule type" value="Genomic_DNA"/>
</dbReference>
<comment type="caution">
    <text evidence="7">The sequence shown here is derived from an EMBL/GenBank/DDBJ whole genome shotgun (WGS) entry which is preliminary data.</text>
</comment>
<dbReference type="GO" id="GO:0005576">
    <property type="term" value="C:extracellular region"/>
    <property type="evidence" value="ECO:0007669"/>
    <property type="project" value="UniProtKB-SubCell"/>
</dbReference>